<dbReference type="Gene3D" id="3.30.54.20">
    <property type="match status" value="1"/>
</dbReference>
<dbReference type="FunFam" id="3.30.980.10:FF:000005">
    <property type="entry name" value="Threonyl-tRNA synthetase, mitochondrial"/>
    <property type="match status" value="1"/>
</dbReference>
<dbReference type="Pfam" id="PF07973">
    <property type="entry name" value="tRNA_SAD"/>
    <property type="match status" value="1"/>
</dbReference>
<evidence type="ECO:0000256" key="12">
    <source>
        <dbReference type="ARBA" id="ARBA00049515"/>
    </source>
</evidence>
<keyword evidence="2 13" id="KW-0963">Cytoplasm</keyword>
<keyword evidence="10 13" id="KW-0648">Protein biosynthesis</keyword>
<dbReference type="Gene3D" id="3.10.20.30">
    <property type="match status" value="1"/>
</dbReference>
<dbReference type="CDD" id="cd00860">
    <property type="entry name" value="ThrRS_anticodon"/>
    <property type="match status" value="1"/>
</dbReference>
<dbReference type="InterPro" id="IPR045864">
    <property type="entry name" value="aa-tRNA-synth_II/BPL/LPL"/>
</dbReference>
<evidence type="ECO:0000256" key="11">
    <source>
        <dbReference type="ARBA" id="ARBA00023146"/>
    </source>
</evidence>
<proteinExistence type="inferred from homology"/>
<keyword evidence="7 13" id="KW-0862">Zinc</keyword>
<feature type="domain" description="TGS" evidence="15">
    <location>
        <begin position="7"/>
        <end position="70"/>
    </location>
</feature>
<feature type="binding site" evidence="13">
    <location>
        <position position="342"/>
    </location>
    <ligand>
        <name>Zn(2+)</name>
        <dbReference type="ChEBI" id="CHEBI:29105"/>
        <note>catalytic</note>
    </ligand>
</feature>
<dbReference type="Pfam" id="PF00587">
    <property type="entry name" value="tRNA-synt_2b"/>
    <property type="match status" value="1"/>
</dbReference>
<evidence type="ECO:0000313" key="16">
    <source>
        <dbReference type="EMBL" id="HAU2395576.1"/>
    </source>
</evidence>
<dbReference type="InterPro" id="IPR018163">
    <property type="entry name" value="Thr/Ala-tRNA-synth_IIc_edit"/>
</dbReference>
<dbReference type="EMBL" id="DACWOD010000002">
    <property type="protein sequence ID" value="HAU2395576.1"/>
    <property type="molecule type" value="Genomic_DNA"/>
</dbReference>
<dbReference type="HAMAP" id="MF_00184">
    <property type="entry name" value="Thr_tRNA_synth"/>
    <property type="match status" value="1"/>
</dbReference>
<evidence type="ECO:0000259" key="15">
    <source>
        <dbReference type="PROSITE" id="PS51880"/>
    </source>
</evidence>
<feature type="binding site" evidence="13">
    <location>
        <position position="393"/>
    </location>
    <ligand>
        <name>Zn(2+)</name>
        <dbReference type="ChEBI" id="CHEBI:29105"/>
        <note>catalytic</note>
    </ligand>
</feature>
<dbReference type="InterPro" id="IPR002314">
    <property type="entry name" value="aa-tRNA-synt_IIb"/>
</dbReference>
<dbReference type="FunFam" id="3.30.930.10:FF:000002">
    <property type="entry name" value="Threonine--tRNA ligase"/>
    <property type="match status" value="1"/>
</dbReference>
<dbReference type="Gene3D" id="3.30.930.10">
    <property type="entry name" value="Bira Bifunctional Protein, Domain 2"/>
    <property type="match status" value="1"/>
</dbReference>
<dbReference type="InterPro" id="IPR004095">
    <property type="entry name" value="TGS"/>
</dbReference>
<evidence type="ECO:0000256" key="7">
    <source>
        <dbReference type="ARBA" id="ARBA00022833"/>
    </source>
</evidence>
<keyword evidence="6 13" id="KW-0547">Nucleotide-binding</keyword>
<dbReference type="PRINTS" id="PR01047">
    <property type="entry name" value="TRNASYNTHTHR"/>
</dbReference>
<keyword evidence="11 13" id="KW-0030">Aminoacyl-tRNA synthetase</keyword>
<organism evidence="16 17">
    <name type="scientific">Legionella pneumophila</name>
    <dbReference type="NCBI Taxonomy" id="446"/>
    <lineage>
        <taxon>Bacteria</taxon>
        <taxon>Pseudomonadati</taxon>
        <taxon>Pseudomonadota</taxon>
        <taxon>Gammaproteobacteria</taxon>
        <taxon>Legionellales</taxon>
        <taxon>Legionellaceae</taxon>
        <taxon>Legionella</taxon>
    </lineage>
</organism>
<comment type="cofactor">
    <cofactor evidence="13">
        <name>Zn(2+)</name>
        <dbReference type="ChEBI" id="CHEBI:29105"/>
    </cofactor>
    <text evidence="13">Binds 1 zinc ion per subunit.</text>
</comment>
<dbReference type="InterPro" id="IPR036621">
    <property type="entry name" value="Anticodon-bd_dom_sf"/>
</dbReference>
<dbReference type="InterPro" id="IPR012675">
    <property type="entry name" value="Beta-grasp_dom_sf"/>
</dbReference>
<accession>A0A4Q5NAL2</accession>
<dbReference type="FunFam" id="3.30.54.20:FF:000002">
    <property type="entry name" value="Threonine--tRNA ligase"/>
    <property type="match status" value="1"/>
</dbReference>
<dbReference type="Gene3D" id="3.40.50.800">
    <property type="entry name" value="Anticodon-binding domain"/>
    <property type="match status" value="1"/>
</dbReference>
<evidence type="ECO:0000256" key="5">
    <source>
        <dbReference type="ARBA" id="ARBA00022723"/>
    </source>
</evidence>
<evidence type="ECO:0000256" key="10">
    <source>
        <dbReference type="ARBA" id="ARBA00022917"/>
    </source>
</evidence>
<dbReference type="GO" id="GO:0004829">
    <property type="term" value="F:threonine-tRNA ligase activity"/>
    <property type="evidence" value="ECO:0007669"/>
    <property type="project" value="UniProtKB-UniRule"/>
</dbReference>
<dbReference type="SUPFAM" id="SSF55186">
    <property type="entry name" value="ThrRS/AlaRS common domain"/>
    <property type="match status" value="1"/>
</dbReference>
<dbReference type="PROSITE" id="PS51880">
    <property type="entry name" value="TGS"/>
    <property type="match status" value="1"/>
</dbReference>
<dbReference type="GO" id="GO:0005737">
    <property type="term" value="C:cytoplasm"/>
    <property type="evidence" value="ECO:0007669"/>
    <property type="project" value="UniProtKB-SubCell"/>
</dbReference>
<comment type="similarity">
    <text evidence="1 13">Belongs to the class-II aminoacyl-tRNA synthetase family.</text>
</comment>
<dbReference type="Pfam" id="PF03129">
    <property type="entry name" value="HGTP_anticodon"/>
    <property type="match status" value="1"/>
</dbReference>
<reference evidence="16" key="1">
    <citation type="journal article" date="2018" name="Genome Biol.">
        <title>SKESA: strategic k-mer extension for scrupulous assemblies.</title>
        <authorList>
            <person name="Souvorov A."/>
            <person name="Agarwala R."/>
            <person name="Lipman D.J."/>
        </authorList>
    </citation>
    <scope>NUCLEOTIDE SEQUENCE</scope>
    <source>
        <strain evidence="16">CL18-200174</strain>
    </source>
</reference>
<dbReference type="FunFam" id="3.10.20.30:FF:000005">
    <property type="entry name" value="Threonine--tRNA ligase"/>
    <property type="match status" value="1"/>
</dbReference>
<feature type="binding site" evidence="13">
    <location>
        <position position="519"/>
    </location>
    <ligand>
        <name>Zn(2+)</name>
        <dbReference type="ChEBI" id="CHEBI:29105"/>
        <note>catalytic</note>
    </ligand>
</feature>
<keyword evidence="9 13" id="KW-0694">RNA-binding</keyword>
<dbReference type="GO" id="GO:0005524">
    <property type="term" value="F:ATP binding"/>
    <property type="evidence" value="ECO:0007669"/>
    <property type="project" value="UniProtKB-UniRule"/>
</dbReference>
<dbReference type="CDD" id="cd00771">
    <property type="entry name" value="ThrRS_core"/>
    <property type="match status" value="1"/>
</dbReference>
<dbReference type="AlphaFoldDB" id="A0A4Q5NAL2"/>
<dbReference type="FunFam" id="3.40.50.800:FF:000001">
    <property type="entry name" value="Threonine--tRNA ligase"/>
    <property type="match status" value="1"/>
</dbReference>
<comment type="subunit">
    <text evidence="13">Homodimer.</text>
</comment>
<evidence type="ECO:0000259" key="14">
    <source>
        <dbReference type="PROSITE" id="PS50862"/>
    </source>
</evidence>
<sequence length="646" mass="73842">MKDGKTDKIMPNVKLPDGNVKHFEAPLTIYDVAHHISPGLAKAAIAGRVDGVLVDTSYLIKEDCSLIIVTEKHEDSLEIIRHSTAHLLAQAVKALFPSAQVTIGPVIEDGFYYDFAFERSFTPDDLSLIEAKMHELAKANLSITRRELPRNEAIQYFKGLGEEYKAKIIADIPENESLSLYRQGDFEDLCRGPHVPSTGFLKAFKLTKVAGAYWRGDSNNEMLQRIYGTAWADKKSLEEYLFRLEEAEKRDHRKLGKALDLFHFQDIAPGMVFWHPKGWTIYQELEHYMRNRLVDFGYQEIRTPQLVDRSLWEKSGHWANFRDEMFVTETENRHYAVKPMSCPCHVQIYNHGLKSYRDLPLRLSEFGNCHRCEPSGALHGLMRVRNMVQDDAHIFCTEDQIQSEVAMMLELVQSVYKDFGFTEIKYRLALRPEKRVGSDDVWDKAETALKLAMQGRNIEWVDAPGEGAFYGPKIECSLSDCLGRIWQCGTIQVDFSMPARLEASYVAEDGSKQTPVMLHRAILGSFERFMGILIEHYAGKLPLWLSPVQAVVLTISEKQNEYAEKVRKTLQKRGVRANFDLRNEKIGFKIREHTLQKIPYLLVVGDKEVENCQVAVRTRDGIDLGVMTIDTICDTLTQEIIRKGSI</sequence>
<evidence type="ECO:0000256" key="13">
    <source>
        <dbReference type="HAMAP-Rule" id="MF_00184"/>
    </source>
</evidence>
<evidence type="ECO:0000256" key="2">
    <source>
        <dbReference type="ARBA" id="ARBA00022490"/>
    </source>
</evidence>
<name>A0A4Q5NAL2_LEGPN</name>
<dbReference type="PANTHER" id="PTHR11451">
    <property type="entry name" value="THREONINE-TRNA LIGASE"/>
    <property type="match status" value="1"/>
</dbReference>
<keyword evidence="8 13" id="KW-0067">ATP-binding</keyword>
<dbReference type="InterPro" id="IPR012676">
    <property type="entry name" value="TGS-like"/>
</dbReference>
<dbReference type="PANTHER" id="PTHR11451:SF44">
    <property type="entry name" value="THREONINE--TRNA LIGASE, CHLOROPLASTIC_MITOCHONDRIAL 2"/>
    <property type="match status" value="1"/>
</dbReference>
<reference evidence="16" key="2">
    <citation type="submission" date="2019-09" db="EMBL/GenBank/DDBJ databases">
        <authorList>
            <consortium name="NCBI Pathogen Detection Project"/>
        </authorList>
    </citation>
    <scope>NUCLEOTIDE SEQUENCE</scope>
    <source>
        <strain evidence="16">CL18-200174</strain>
    </source>
</reference>
<dbReference type="SMART" id="SM00863">
    <property type="entry name" value="tRNA_SAD"/>
    <property type="match status" value="1"/>
</dbReference>
<dbReference type="NCBIfam" id="TIGR00418">
    <property type="entry name" value="thrS"/>
    <property type="match status" value="1"/>
</dbReference>
<dbReference type="InterPro" id="IPR002320">
    <property type="entry name" value="Thr-tRNA-ligase_IIa"/>
</dbReference>
<evidence type="ECO:0000256" key="9">
    <source>
        <dbReference type="ARBA" id="ARBA00022884"/>
    </source>
</evidence>
<keyword evidence="4 13" id="KW-0436">Ligase</keyword>
<dbReference type="GO" id="GO:0046872">
    <property type="term" value="F:metal ion binding"/>
    <property type="evidence" value="ECO:0007669"/>
    <property type="project" value="UniProtKB-KW"/>
</dbReference>
<keyword evidence="3 13" id="KW-0820">tRNA-binding</keyword>
<evidence type="ECO:0000256" key="3">
    <source>
        <dbReference type="ARBA" id="ARBA00022555"/>
    </source>
</evidence>
<feature type="domain" description="Aminoacyl-transfer RNA synthetases class-II family profile" evidence="14">
    <location>
        <begin position="270"/>
        <end position="542"/>
    </location>
</feature>
<evidence type="ECO:0000256" key="8">
    <source>
        <dbReference type="ARBA" id="ARBA00022840"/>
    </source>
</evidence>
<dbReference type="Gene3D" id="3.30.980.10">
    <property type="entry name" value="Threonyl-trna Synthetase, Chain A, domain 2"/>
    <property type="match status" value="1"/>
</dbReference>
<dbReference type="InterPro" id="IPR004154">
    <property type="entry name" value="Anticodon-bd"/>
</dbReference>
<feature type="region of interest" description="Catalytic" evidence="13">
    <location>
        <begin position="251"/>
        <end position="542"/>
    </location>
</feature>
<evidence type="ECO:0000256" key="6">
    <source>
        <dbReference type="ARBA" id="ARBA00022741"/>
    </source>
</evidence>
<protein>
    <recommendedName>
        <fullName evidence="13">Threonine--tRNA ligase</fullName>
        <ecNumber evidence="13">6.1.1.3</ecNumber>
    </recommendedName>
    <alternativeName>
        <fullName evidence="13">Threonyl-tRNA synthetase</fullName>
        <shortName evidence="13">ThrRS</shortName>
    </alternativeName>
</protein>
<comment type="catalytic activity">
    <reaction evidence="12 13">
        <text>tRNA(Thr) + L-threonine + ATP = L-threonyl-tRNA(Thr) + AMP + diphosphate + H(+)</text>
        <dbReference type="Rhea" id="RHEA:24624"/>
        <dbReference type="Rhea" id="RHEA-COMP:9670"/>
        <dbReference type="Rhea" id="RHEA-COMP:9704"/>
        <dbReference type="ChEBI" id="CHEBI:15378"/>
        <dbReference type="ChEBI" id="CHEBI:30616"/>
        <dbReference type="ChEBI" id="CHEBI:33019"/>
        <dbReference type="ChEBI" id="CHEBI:57926"/>
        <dbReference type="ChEBI" id="CHEBI:78442"/>
        <dbReference type="ChEBI" id="CHEBI:78534"/>
        <dbReference type="ChEBI" id="CHEBI:456215"/>
        <dbReference type="EC" id="6.1.1.3"/>
    </reaction>
</comment>
<dbReference type="PROSITE" id="PS50862">
    <property type="entry name" value="AA_TRNA_LIGASE_II"/>
    <property type="match status" value="1"/>
</dbReference>
<dbReference type="InterPro" id="IPR047246">
    <property type="entry name" value="ThrRS_anticodon"/>
</dbReference>
<dbReference type="InterPro" id="IPR012947">
    <property type="entry name" value="tRNA_SAD"/>
</dbReference>
<dbReference type="SUPFAM" id="SSF55681">
    <property type="entry name" value="Class II aaRS and biotin synthetases"/>
    <property type="match status" value="1"/>
</dbReference>
<evidence type="ECO:0000256" key="4">
    <source>
        <dbReference type="ARBA" id="ARBA00022598"/>
    </source>
</evidence>
<dbReference type="InterPro" id="IPR033728">
    <property type="entry name" value="ThrRS_core"/>
</dbReference>
<keyword evidence="5 13" id="KW-0479">Metal-binding</keyword>
<evidence type="ECO:0000256" key="1">
    <source>
        <dbReference type="ARBA" id="ARBA00008226"/>
    </source>
</evidence>
<dbReference type="SUPFAM" id="SSF81271">
    <property type="entry name" value="TGS-like"/>
    <property type="match status" value="1"/>
</dbReference>
<gene>
    <name evidence="13 16" type="primary">thrS</name>
    <name evidence="16" type="ORF">JBK99_04415</name>
</gene>
<dbReference type="CDD" id="cd01667">
    <property type="entry name" value="TGS_ThrRS"/>
    <property type="match status" value="1"/>
</dbReference>
<dbReference type="EC" id="6.1.1.3" evidence="13"/>
<dbReference type="Proteomes" id="UP000863577">
    <property type="component" value="Unassembled WGS sequence"/>
</dbReference>
<dbReference type="Pfam" id="PF02824">
    <property type="entry name" value="TGS"/>
    <property type="match status" value="1"/>
</dbReference>
<dbReference type="SUPFAM" id="SSF52954">
    <property type="entry name" value="Class II aaRS ABD-related"/>
    <property type="match status" value="1"/>
</dbReference>
<dbReference type="GO" id="GO:0006435">
    <property type="term" value="P:threonyl-tRNA aminoacylation"/>
    <property type="evidence" value="ECO:0007669"/>
    <property type="project" value="UniProtKB-UniRule"/>
</dbReference>
<dbReference type="GO" id="GO:0000049">
    <property type="term" value="F:tRNA binding"/>
    <property type="evidence" value="ECO:0007669"/>
    <property type="project" value="UniProtKB-KW"/>
</dbReference>
<evidence type="ECO:0000313" key="17">
    <source>
        <dbReference type="Proteomes" id="UP000863577"/>
    </source>
</evidence>
<comment type="caution">
    <text evidence="16">The sequence shown here is derived from an EMBL/GenBank/DDBJ whole genome shotgun (WGS) entry which is preliminary data.</text>
</comment>
<dbReference type="InterPro" id="IPR006195">
    <property type="entry name" value="aa-tRNA-synth_II"/>
</dbReference>
<comment type="subcellular location">
    <subcellularLocation>
        <location evidence="13">Cytoplasm</location>
    </subcellularLocation>
</comment>